<dbReference type="InterPro" id="IPR036291">
    <property type="entry name" value="NAD(P)-bd_dom_sf"/>
</dbReference>
<dbReference type="EMBL" id="JTDW01000019">
    <property type="protein sequence ID" value="KJD32431.1"/>
    <property type="molecule type" value="Genomic_DNA"/>
</dbReference>
<evidence type="ECO:0000313" key="2">
    <source>
        <dbReference type="EMBL" id="KJD32431.1"/>
    </source>
</evidence>
<dbReference type="AlphaFoldDB" id="A0A0D7W014"/>
<reference evidence="2 3" key="1">
    <citation type="submission" date="2014-11" db="EMBL/GenBank/DDBJ databases">
        <title>Tamlana sedimentorum sp. nov., isolated from shallow sand sediments of the Sea of Japan.</title>
        <authorList>
            <person name="Romanenko L.A."/>
        </authorList>
    </citation>
    <scope>NUCLEOTIDE SEQUENCE [LARGE SCALE GENOMIC DNA]</scope>
    <source>
        <strain evidence="2 3">JCM 19808</strain>
    </source>
</reference>
<dbReference type="PANTHER" id="PTHR15020:SF11">
    <property type="entry name" value="OS06G0360300 PROTEIN"/>
    <property type="match status" value="1"/>
</dbReference>
<gene>
    <name evidence="2" type="ORF">PW52_15785</name>
</gene>
<name>A0A0D7W014_9FLAO</name>
<organism evidence="2 3">
    <name type="scientific">Neotamlana sedimentorum</name>
    <dbReference type="NCBI Taxonomy" id="1435349"/>
    <lineage>
        <taxon>Bacteria</taxon>
        <taxon>Pseudomonadati</taxon>
        <taxon>Bacteroidota</taxon>
        <taxon>Flavobacteriia</taxon>
        <taxon>Flavobacteriales</taxon>
        <taxon>Flavobacteriaceae</taxon>
        <taxon>Neotamlana</taxon>
    </lineage>
</organism>
<dbReference type="Gene3D" id="3.40.50.720">
    <property type="entry name" value="NAD(P)-binding Rossmann-like Domain"/>
    <property type="match status" value="1"/>
</dbReference>
<dbReference type="Pfam" id="PF13460">
    <property type="entry name" value="NAD_binding_10"/>
    <property type="match status" value="1"/>
</dbReference>
<evidence type="ECO:0000259" key="1">
    <source>
        <dbReference type="Pfam" id="PF13460"/>
    </source>
</evidence>
<dbReference type="OrthoDB" id="9790734at2"/>
<dbReference type="PANTHER" id="PTHR15020">
    <property type="entry name" value="FLAVIN REDUCTASE-RELATED"/>
    <property type="match status" value="1"/>
</dbReference>
<dbReference type="InterPro" id="IPR016040">
    <property type="entry name" value="NAD(P)-bd_dom"/>
</dbReference>
<accession>A0A0D7W014</accession>
<proteinExistence type="predicted"/>
<dbReference type="RefSeq" id="WP_044633982.1">
    <property type="nucleotide sequence ID" value="NZ_JTDW01000019.1"/>
</dbReference>
<feature type="domain" description="NAD(P)-binding" evidence="1">
    <location>
        <begin position="7"/>
        <end position="222"/>
    </location>
</feature>
<sequence length="253" mass="28132">MTVLVVGASGATGSKLVEQLLIKEYEVKVIVRSPEKLPESWKANENLQIISASILELSDTEMSVITSGCNAVASCLGHNLTWKGVYGEPRRLVTDATKRLCDAIKSNNAQSPTKFVLMNTTGNRNRDLNETISFAEKCVVGLLRIVLPPHVDNEKAADYLRTQIGQNNKQIEWVIVRPDGLINDDKVSDYEIYPSPIRSAIFNAGKTSRINVGHFMMKLISNASLWITWKGQMPVIYNKSSLIEKNIEVSKKN</sequence>
<dbReference type="STRING" id="1435349.PW52_15785"/>
<comment type="caution">
    <text evidence="2">The sequence shown here is derived from an EMBL/GenBank/DDBJ whole genome shotgun (WGS) entry which is preliminary data.</text>
</comment>
<dbReference type="SUPFAM" id="SSF51735">
    <property type="entry name" value="NAD(P)-binding Rossmann-fold domains"/>
    <property type="match status" value="1"/>
</dbReference>
<evidence type="ECO:0000313" key="3">
    <source>
        <dbReference type="Proteomes" id="UP000032578"/>
    </source>
</evidence>
<keyword evidence="3" id="KW-1185">Reference proteome</keyword>
<dbReference type="PATRIC" id="fig|1435349.4.peg.1578"/>
<protein>
    <submittedName>
        <fullName evidence="2">NAD-dependent epimerase/dehydratase</fullName>
    </submittedName>
</protein>
<dbReference type="Proteomes" id="UP000032578">
    <property type="component" value="Unassembled WGS sequence"/>
</dbReference>